<protein>
    <submittedName>
        <fullName evidence="8">DsbE family thiol:disulfide interchange protein</fullName>
    </submittedName>
</protein>
<gene>
    <name evidence="8" type="ORF">J1836_016100</name>
    <name evidence="7" type="ORF">J1836_20715</name>
</gene>
<evidence type="ECO:0000313" key="8">
    <source>
        <dbReference type="EMBL" id="QTX10100.1"/>
    </source>
</evidence>
<accession>A0A8B0SI17</accession>
<evidence type="ECO:0000259" key="6">
    <source>
        <dbReference type="PROSITE" id="PS51352"/>
    </source>
</evidence>
<dbReference type="RefSeq" id="WP_207253034.1">
    <property type="nucleotide sequence ID" value="NZ_JAFMPM010000008.1"/>
</dbReference>
<dbReference type="CDD" id="cd03010">
    <property type="entry name" value="TlpA_like_DsbE"/>
    <property type="match status" value="1"/>
</dbReference>
<keyword evidence="5" id="KW-0676">Redox-active center</keyword>
<dbReference type="InterPro" id="IPR013766">
    <property type="entry name" value="Thioredoxin_domain"/>
</dbReference>
<evidence type="ECO:0000313" key="7">
    <source>
        <dbReference type="EMBL" id="MBO0615323.1"/>
    </source>
</evidence>
<dbReference type="InterPro" id="IPR013740">
    <property type="entry name" value="Redoxin"/>
</dbReference>
<dbReference type="NCBIfam" id="TIGR00385">
    <property type="entry name" value="dsbE"/>
    <property type="match status" value="1"/>
</dbReference>
<evidence type="ECO:0000256" key="3">
    <source>
        <dbReference type="ARBA" id="ARBA00022748"/>
    </source>
</evidence>
<dbReference type="SUPFAM" id="SSF52833">
    <property type="entry name" value="Thioredoxin-like"/>
    <property type="match status" value="1"/>
</dbReference>
<dbReference type="PANTHER" id="PTHR42852:SF6">
    <property type="entry name" value="THIOL:DISULFIDE INTERCHANGE PROTEIN DSBE"/>
    <property type="match status" value="1"/>
</dbReference>
<dbReference type="Pfam" id="PF08534">
    <property type="entry name" value="Redoxin"/>
    <property type="match status" value="1"/>
</dbReference>
<keyword evidence="9" id="KW-1185">Reference proteome</keyword>
<dbReference type="InterPro" id="IPR036249">
    <property type="entry name" value="Thioredoxin-like_sf"/>
</dbReference>
<reference evidence="8" key="2">
    <citation type="submission" date="2021-04" db="EMBL/GenBank/DDBJ databases">
        <title>Complete Genome and methylome analysis of Thiothrix fructosivorans ATCC 49748.</title>
        <authorList>
            <person name="Fomenkov A."/>
            <person name="Sun L."/>
            <person name="Vincze T."/>
            <person name="Grabovich M.Y."/>
            <person name="Roberts R.J."/>
        </authorList>
    </citation>
    <scope>NUCLEOTIDE SEQUENCE</scope>
    <source>
        <strain evidence="8">ATCC 49748</strain>
    </source>
</reference>
<evidence type="ECO:0000256" key="2">
    <source>
        <dbReference type="ARBA" id="ARBA00007758"/>
    </source>
</evidence>
<dbReference type="EMBL" id="CP072748">
    <property type="protein sequence ID" value="QTX10100.1"/>
    <property type="molecule type" value="Genomic_DNA"/>
</dbReference>
<dbReference type="GO" id="GO:0005886">
    <property type="term" value="C:plasma membrane"/>
    <property type="evidence" value="ECO:0007669"/>
    <property type="project" value="UniProtKB-SubCell"/>
</dbReference>
<dbReference type="InterPro" id="IPR050553">
    <property type="entry name" value="Thioredoxin_ResA/DsbE_sf"/>
</dbReference>
<dbReference type="AlphaFoldDB" id="A0A8B0SI17"/>
<dbReference type="GO" id="GO:0030288">
    <property type="term" value="C:outer membrane-bounded periplasmic space"/>
    <property type="evidence" value="ECO:0007669"/>
    <property type="project" value="InterPro"/>
</dbReference>
<dbReference type="GO" id="GO:0017004">
    <property type="term" value="P:cytochrome complex assembly"/>
    <property type="evidence" value="ECO:0007669"/>
    <property type="project" value="UniProtKB-KW"/>
</dbReference>
<keyword evidence="3" id="KW-0201">Cytochrome c-type biogenesis</keyword>
<dbReference type="PANTHER" id="PTHR42852">
    <property type="entry name" value="THIOL:DISULFIDE INTERCHANGE PROTEIN DSBE"/>
    <property type="match status" value="1"/>
</dbReference>
<name>A0A8B0SI17_9GAMM</name>
<dbReference type="Gene3D" id="3.40.30.10">
    <property type="entry name" value="Glutaredoxin"/>
    <property type="match status" value="1"/>
</dbReference>
<comment type="subcellular location">
    <subcellularLocation>
        <location evidence="1">Cell inner membrane</location>
        <topology evidence="1">Single-pass membrane protein</topology>
        <orientation evidence="1">Periplasmic side</orientation>
    </subcellularLocation>
</comment>
<comment type="similarity">
    <text evidence="2">Belongs to the thioredoxin family. DsbE subfamily.</text>
</comment>
<feature type="domain" description="Thioredoxin" evidence="6">
    <location>
        <begin position="32"/>
        <end position="173"/>
    </location>
</feature>
<dbReference type="EMBL" id="JAFMPM010000008">
    <property type="protein sequence ID" value="MBO0615323.1"/>
    <property type="molecule type" value="Genomic_DNA"/>
</dbReference>
<evidence type="ECO:0000256" key="5">
    <source>
        <dbReference type="ARBA" id="ARBA00023284"/>
    </source>
</evidence>
<evidence type="ECO:0000313" key="9">
    <source>
        <dbReference type="Proteomes" id="UP000664466"/>
    </source>
</evidence>
<evidence type="ECO:0000256" key="4">
    <source>
        <dbReference type="ARBA" id="ARBA00023157"/>
    </source>
</evidence>
<sequence length="177" mass="19502">MLKYFVPLGGFLLLVALLAAGLKLDPREVPSPFIGRQAPAFEANQLEAAGMLASTSLKGDVWLLNVWASWCGECQREHAVLTELIKGQNLKAVGLNYKDVSADAKRWIAQFGNPFTQIITDPQGKIGLEWGVYGTPETFIIDQQGIIRYKHIGPMNQKAVTEKILPLLAELRKEAGQ</sequence>
<dbReference type="Proteomes" id="UP000664466">
    <property type="component" value="Unassembled WGS sequence"/>
</dbReference>
<dbReference type="GO" id="GO:0015036">
    <property type="term" value="F:disulfide oxidoreductase activity"/>
    <property type="evidence" value="ECO:0007669"/>
    <property type="project" value="InterPro"/>
</dbReference>
<dbReference type="InterPro" id="IPR004799">
    <property type="entry name" value="Periplasmic_diS_OxRdtase_DsbE"/>
</dbReference>
<keyword evidence="4" id="KW-1015">Disulfide bond</keyword>
<organism evidence="8">
    <name type="scientific">Thiothrix fructosivorans</name>
    <dbReference type="NCBI Taxonomy" id="111770"/>
    <lineage>
        <taxon>Bacteria</taxon>
        <taxon>Pseudomonadati</taxon>
        <taxon>Pseudomonadota</taxon>
        <taxon>Gammaproteobacteria</taxon>
        <taxon>Thiotrichales</taxon>
        <taxon>Thiotrichaceae</taxon>
        <taxon>Thiothrix</taxon>
    </lineage>
</organism>
<proteinExistence type="inferred from homology"/>
<dbReference type="PROSITE" id="PS51352">
    <property type="entry name" value="THIOREDOXIN_2"/>
    <property type="match status" value="1"/>
</dbReference>
<evidence type="ECO:0000256" key="1">
    <source>
        <dbReference type="ARBA" id="ARBA00004383"/>
    </source>
</evidence>
<reference evidence="7 9" key="1">
    <citation type="submission" date="2021-03" db="EMBL/GenBank/DDBJ databases">
        <title>Draft genome and methylome analysis of Thiotrix fructosivoruns ATCC 49748.</title>
        <authorList>
            <person name="Fomenkov A."/>
            <person name="Grabovich M.Y."/>
            <person name="Roberts R.J."/>
        </authorList>
    </citation>
    <scope>NUCLEOTIDE SEQUENCE [LARGE SCALE GENOMIC DNA]</scope>
    <source>
        <strain evidence="7 9">ATCC 49748</strain>
    </source>
</reference>